<sequence length="182" mass="20565">MQFICNGGAVNSVMVVASVLVKVRTMDTKTILIYGFAVFFAIIKIALTAESKVDLSLDNELSMQKRLDPSQDAVDSYDFTDEDLLQLMKRGSLLRFGKRGSLLRFGKRGSILRFGKRSSLLRFGKRFGHQGDTGALQEYLDEDLKRNSLLRFGKKAALFRYGRSAEKAPHTPFRFGREEELV</sequence>
<keyword evidence="1" id="KW-0472">Membrane</keyword>
<protein>
    <submittedName>
        <fullName evidence="2">Uncharacterized protein</fullName>
    </submittedName>
</protein>
<gene>
    <name evidence="2" type="ORF">MCOR_30268</name>
</gene>
<dbReference type="OrthoDB" id="10017242at2759"/>
<dbReference type="EMBL" id="CACVKT020005553">
    <property type="protein sequence ID" value="CAC5395614.1"/>
    <property type="molecule type" value="Genomic_DNA"/>
</dbReference>
<proteinExistence type="predicted"/>
<keyword evidence="1" id="KW-1133">Transmembrane helix</keyword>
<evidence type="ECO:0000313" key="3">
    <source>
        <dbReference type="Proteomes" id="UP000507470"/>
    </source>
</evidence>
<dbReference type="AlphaFoldDB" id="A0A6J8CKM4"/>
<evidence type="ECO:0000313" key="2">
    <source>
        <dbReference type="EMBL" id="CAC5395614.1"/>
    </source>
</evidence>
<organism evidence="2 3">
    <name type="scientific">Mytilus coruscus</name>
    <name type="common">Sea mussel</name>
    <dbReference type="NCBI Taxonomy" id="42192"/>
    <lineage>
        <taxon>Eukaryota</taxon>
        <taxon>Metazoa</taxon>
        <taxon>Spiralia</taxon>
        <taxon>Lophotrochozoa</taxon>
        <taxon>Mollusca</taxon>
        <taxon>Bivalvia</taxon>
        <taxon>Autobranchia</taxon>
        <taxon>Pteriomorphia</taxon>
        <taxon>Mytilida</taxon>
        <taxon>Mytiloidea</taxon>
        <taxon>Mytilidae</taxon>
        <taxon>Mytilinae</taxon>
        <taxon>Mytilus</taxon>
    </lineage>
</organism>
<name>A0A6J8CKM4_MYTCO</name>
<evidence type="ECO:0000256" key="1">
    <source>
        <dbReference type="SAM" id="Phobius"/>
    </source>
</evidence>
<reference evidence="2 3" key="1">
    <citation type="submission" date="2020-06" db="EMBL/GenBank/DDBJ databases">
        <authorList>
            <person name="Li R."/>
            <person name="Bekaert M."/>
        </authorList>
    </citation>
    <scope>NUCLEOTIDE SEQUENCE [LARGE SCALE GENOMIC DNA]</scope>
    <source>
        <strain evidence="3">wild</strain>
    </source>
</reference>
<keyword evidence="3" id="KW-1185">Reference proteome</keyword>
<keyword evidence="1" id="KW-0812">Transmembrane</keyword>
<feature type="transmembrane region" description="Helical" evidence="1">
    <location>
        <begin position="31"/>
        <end position="49"/>
    </location>
</feature>
<dbReference type="Proteomes" id="UP000507470">
    <property type="component" value="Unassembled WGS sequence"/>
</dbReference>
<accession>A0A6J8CKM4</accession>